<feature type="transmembrane region" description="Helical" evidence="3">
    <location>
        <begin position="141"/>
        <end position="159"/>
    </location>
</feature>
<sequence>MFNASLMPMEILKKLQEMHEMHLKGRPLPDKTIILLLLKKLPLFSNFFHGLDGTGASISKLVAIKGQAAATAAQAAGNGFQWAGLGLALIDFFRIPLIYLAALLIGQKPPITLNKNARWLYSTVLLVLTIISLTVPAAAPPIALVTAILGFGCSVFLLIKHVREYLQTQKTLREVEEAIQPKAKMFKQLQDRAKSLQEKIEREPENFEACAAEFVELEKAYNTLKEELQILYDKQVRFSQKLAKMNMMSLTDKTVAIGLSAMAVIGLAVTLTFPVVGLAVVAAAAALGSVYILARILVSPVIQWVKWISNKLNGKSGTPVTNDQKDIVSPSINLESTGLTMVKLHGQEAIHALEEQVALLQQQEQVEHKLQVASNSQNPKLLLRTIKEIICSSGLPLTLEELRGFLGRAPIQPTLQMLQSSISQIEMSAQEREQFLSHESLVTAFKETGIDLNQIIIKKTSESKHSPSLFQEENKSKPNLPQKMDELPSGHH</sequence>
<feature type="transmembrane region" description="Helical" evidence="3">
    <location>
        <begin position="254"/>
        <end position="273"/>
    </location>
</feature>
<dbReference type="EMBL" id="LYOZ01000026">
    <property type="protein sequence ID" value="OCH97725.1"/>
    <property type="molecule type" value="Genomic_DNA"/>
</dbReference>
<evidence type="ECO:0008006" key="6">
    <source>
        <dbReference type="Google" id="ProtNLM"/>
    </source>
</evidence>
<comment type="caution">
    <text evidence="4">The sequence shown here is derived from an EMBL/GenBank/DDBJ whole genome shotgun (WGS) entry which is preliminary data.</text>
</comment>
<keyword evidence="5" id="KW-1185">Reference proteome</keyword>
<feature type="region of interest" description="Disordered" evidence="2">
    <location>
        <begin position="463"/>
        <end position="492"/>
    </location>
</feature>
<feature type="transmembrane region" description="Helical" evidence="3">
    <location>
        <begin position="82"/>
        <end position="105"/>
    </location>
</feature>
<dbReference type="RefSeq" id="WP_065620906.1">
    <property type="nucleotide sequence ID" value="NZ_LYOZ01000026.1"/>
</dbReference>
<evidence type="ECO:0000256" key="2">
    <source>
        <dbReference type="SAM" id="MobiDB-lite"/>
    </source>
</evidence>
<feature type="transmembrane region" description="Helical" evidence="3">
    <location>
        <begin position="117"/>
        <end position="135"/>
    </location>
</feature>
<feature type="transmembrane region" description="Helical" evidence="3">
    <location>
        <begin position="279"/>
        <end position="298"/>
    </location>
</feature>
<keyword evidence="3" id="KW-1133">Transmembrane helix</keyword>
<dbReference type="Proteomes" id="UP000093336">
    <property type="component" value="Unassembled WGS sequence"/>
</dbReference>
<organism evidence="4 5">
    <name type="scientific">Legionella jamestowniensis</name>
    <dbReference type="NCBI Taxonomy" id="455"/>
    <lineage>
        <taxon>Bacteria</taxon>
        <taxon>Pseudomonadati</taxon>
        <taxon>Pseudomonadota</taxon>
        <taxon>Gammaproteobacteria</taxon>
        <taxon>Legionellales</taxon>
        <taxon>Legionellaceae</taxon>
        <taxon>Legionella</taxon>
    </lineage>
</organism>
<evidence type="ECO:0000313" key="4">
    <source>
        <dbReference type="EMBL" id="OCH97725.1"/>
    </source>
</evidence>
<name>A0ABX2XSZ3_9GAMM</name>
<gene>
    <name evidence="4" type="ORF">A8135_02485</name>
</gene>
<keyword evidence="3" id="KW-0812">Transmembrane</keyword>
<evidence type="ECO:0000256" key="1">
    <source>
        <dbReference type="SAM" id="Coils"/>
    </source>
</evidence>
<keyword evidence="1" id="KW-0175">Coiled coil</keyword>
<evidence type="ECO:0000256" key="3">
    <source>
        <dbReference type="SAM" id="Phobius"/>
    </source>
</evidence>
<evidence type="ECO:0000313" key="5">
    <source>
        <dbReference type="Proteomes" id="UP000093336"/>
    </source>
</evidence>
<keyword evidence="3" id="KW-0472">Membrane</keyword>
<protein>
    <recommendedName>
        <fullName evidence="6">Coiled-coil protein</fullName>
    </recommendedName>
</protein>
<feature type="compositionally biased region" description="Basic and acidic residues" evidence="2">
    <location>
        <begin position="483"/>
        <end position="492"/>
    </location>
</feature>
<accession>A0ABX2XSZ3</accession>
<feature type="coiled-coil region" evidence="1">
    <location>
        <begin position="186"/>
        <end position="234"/>
    </location>
</feature>
<reference evidence="4 5" key="1">
    <citation type="submission" date="2016-05" db="EMBL/GenBank/DDBJ databases">
        <authorList>
            <person name="Prochazka B."/>
            <person name="Indra A."/>
            <person name="Hasenberger P."/>
            <person name="Blaschitz M."/>
            <person name="Wagner L."/>
            <person name="Wewalka G."/>
            <person name="Sorschag S."/>
            <person name="Schmid D."/>
            <person name="Ruppitsch W."/>
        </authorList>
    </citation>
    <scope>NUCLEOTIDE SEQUENCE [LARGE SCALE GENOMIC DNA]</scope>
    <source>
        <strain evidence="4 5">974010_12</strain>
    </source>
</reference>
<proteinExistence type="predicted"/>